<keyword evidence="9" id="KW-1185">Reference proteome</keyword>
<dbReference type="AlphaFoldDB" id="A0A4S8I8T3"/>
<reference evidence="8 9" key="1">
    <citation type="journal article" date="2019" name="Nat. Plants">
        <title>Genome sequencing of Musa balbisiana reveals subgenome evolution and function divergence in polyploid bananas.</title>
        <authorList>
            <person name="Yao X."/>
        </authorList>
    </citation>
    <scope>NUCLEOTIDE SEQUENCE [LARGE SCALE GENOMIC DNA]</scope>
    <source>
        <strain evidence="9">cv. DH-PKW</strain>
        <tissue evidence="8">Leaves</tissue>
    </source>
</reference>
<evidence type="ECO:0000256" key="3">
    <source>
        <dbReference type="ARBA" id="ARBA00023015"/>
    </source>
</evidence>
<dbReference type="PROSITE" id="PS51903">
    <property type="entry name" value="CLP_R"/>
    <property type="match status" value="1"/>
</dbReference>
<evidence type="ECO:0000256" key="4">
    <source>
        <dbReference type="ARBA" id="ARBA00023163"/>
    </source>
</evidence>
<feature type="region of interest" description="Disordered" evidence="6">
    <location>
        <begin position="172"/>
        <end position="191"/>
    </location>
</feature>
<dbReference type="InterPro" id="IPR003959">
    <property type="entry name" value="ATPase_AAA_core"/>
</dbReference>
<comment type="similarity">
    <text evidence="1">Belongs to the ClpA/ClpB family.</text>
</comment>
<evidence type="ECO:0000313" key="9">
    <source>
        <dbReference type="Proteomes" id="UP000317650"/>
    </source>
</evidence>
<dbReference type="Pfam" id="PF26587">
    <property type="entry name" value="AAA_lid_SMAX1"/>
    <property type="match status" value="1"/>
</dbReference>
<dbReference type="Pfam" id="PF07724">
    <property type="entry name" value="AAA_2"/>
    <property type="match status" value="1"/>
</dbReference>
<evidence type="ECO:0000256" key="5">
    <source>
        <dbReference type="PROSITE-ProRule" id="PRU01251"/>
    </source>
</evidence>
<sequence>MRAGLSAILQTLTPEAASVLTRSVEEAARRKHGQTTPLHVAATLVAAPSGLLRRACVSSLSDTAHPLRCRALDLCFSVALDRLPCSSSSSGGGGGTDSTAEPPMSNALKAALKRAQAHQRRGCPEQQQTPLLAVKVELAQLVISILDDPSVSRVMREASFSSTAVKAVIEQSLSSSSSSSSTTAPASTFASPASPALFASSPGGGFSHNLSIHASPARNLYMNPRLYQHRHSSGATAGGGLEEPRSEEVKRVMGILLRSEKRNPVLVGDSDPDAVMKEVLHKIESGDAPPPLQTARVVSFAKQLATAAVASDLSWIPAWIRELGASIESEMSRGHGVVLDLGDLSWLVESPGGASIASAWSQTRQIVCEVGRVVVAEMGKLVKRYEDHGRLWLVGTATSATYLRCQVYYPAMENDWDLQVLPIASRPRTFPKLGVIGNLSSSAATAITRSQPPDGADSSGKILCSVCMESYKHELARLVTKEIKKSPSKVEDNKALPKWLQLAKLSNGGGTKPSTSLLQAKEEEQELMGKQSTEELLKKWQDTCSRLHASFSHTVLLGSPQPDSDLTQSRNLVHQRKIMLNASSEQPCSLPRNPVKTDLVLGNLRASNALLEKTHAERVKDFTECTQDGFSIQQRAKVTGISEIDAFKRLLKGLTDKVGWQQEAASAIATALMRSKPENWKRPGGGAKGDTWLLLIGPDKVGKRTMATALSETLFGTAPTMVSFSGTSTGSNGDDGESNMVSRGRTPIDRVSEAVRRNPFSVVVLEDIDQADGVVQRGIKRAMERGRLLDSYGREVSLGSVIFVLTSSWLPEELKSRHESLILLEEKILHSVGHGWQLELSAEKNPGKRCADWLGNGDQPTKLRKQSSCGVGLSLDLNLAVAMDDAAGEGSWNSSDLTSEHEHENGRLAVKCSTSSSASQWMELVENTIMFNPVDFGPLRRTVSDSISRKFATVMGDGCSIKVDEDAVDRIVAGVWLAGAAFDEWSERVLIPNLRQLKCNLQADDGVVVVRLSVVKGGSAKSPGDREWLPTSVAIAVDGLWTT</sequence>
<dbReference type="InterPro" id="IPR004176">
    <property type="entry name" value="Clp_R_N"/>
</dbReference>
<dbReference type="STRING" id="52838.A0A4S8I8T3"/>
<dbReference type="Pfam" id="PF23569">
    <property type="entry name" value="NBD_SMAX1"/>
    <property type="match status" value="1"/>
</dbReference>
<evidence type="ECO:0000259" key="7">
    <source>
        <dbReference type="PROSITE" id="PS51903"/>
    </source>
</evidence>
<dbReference type="Gene3D" id="3.40.50.300">
    <property type="entry name" value="P-loop containing nucleotide triphosphate hydrolases"/>
    <property type="match status" value="2"/>
</dbReference>
<dbReference type="Gene3D" id="1.10.1780.10">
    <property type="entry name" value="Clp, N-terminal domain"/>
    <property type="match status" value="1"/>
</dbReference>
<dbReference type="PANTHER" id="PTHR43572">
    <property type="entry name" value="CHAPERONE PROTEIN CLPD, CHLOROPLASTIC"/>
    <property type="match status" value="1"/>
</dbReference>
<evidence type="ECO:0000256" key="2">
    <source>
        <dbReference type="ARBA" id="ARBA00022737"/>
    </source>
</evidence>
<dbReference type="InterPro" id="IPR058954">
    <property type="entry name" value="AAA_lid_SMAX1"/>
</dbReference>
<dbReference type="InterPro" id="IPR051650">
    <property type="entry name" value="SL_signaling_regulator"/>
</dbReference>
<dbReference type="InterPro" id="IPR027417">
    <property type="entry name" value="P-loop_NTPase"/>
</dbReference>
<dbReference type="GO" id="GO:0016887">
    <property type="term" value="F:ATP hydrolysis activity"/>
    <property type="evidence" value="ECO:0007669"/>
    <property type="project" value="InterPro"/>
</dbReference>
<dbReference type="SUPFAM" id="SSF81923">
    <property type="entry name" value="Double Clp-N motif"/>
    <property type="match status" value="1"/>
</dbReference>
<evidence type="ECO:0000313" key="8">
    <source>
        <dbReference type="EMBL" id="THU44390.1"/>
    </source>
</evidence>
<dbReference type="SUPFAM" id="SSF52540">
    <property type="entry name" value="P-loop containing nucleoside triphosphate hydrolases"/>
    <property type="match status" value="1"/>
</dbReference>
<dbReference type="CDD" id="cd19499">
    <property type="entry name" value="RecA-like_ClpB_Hsp104-like"/>
    <property type="match status" value="1"/>
</dbReference>
<proteinExistence type="inferred from homology"/>
<comment type="caution">
    <text evidence="8">The sequence shown here is derived from an EMBL/GenBank/DDBJ whole genome shotgun (WGS) entry which is preliminary data.</text>
</comment>
<keyword evidence="4" id="KW-0804">Transcription</keyword>
<organism evidence="8 9">
    <name type="scientific">Musa balbisiana</name>
    <name type="common">Banana</name>
    <dbReference type="NCBI Taxonomy" id="52838"/>
    <lineage>
        <taxon>Eukaryota</taxon>
        <taxon>Viridiplantae</taxon>
        <taxon>Streptophyta</taxon>
        <taxon>Embryophyta</taxon>
        <taxon>Tracheophyta</taxon>
        <taxon>Spermatophyta</taxon>
        <taxon>Magnoliopsida</taxon>
        <taxon>Liliopsida</taxon>
        <taxon>Zingiberales</taxon>
        <taxon>Musaceae</taxon>
        <taxon>Musa</taxon>
    </lineage>
</organism>
<name>A0A4S8I8T3_MUSBA</name>
<dbReference type="GO" id="GO:0005524">
    <property type="term" value="F:ATP binding"/>
    <property type="evidence" value="ECO:0007669"/>
    <property type="project" value="InterPro"/>
</dbReference>
<dbReference type="EMBL" id="PYDT01000011">
    <property type="protein sequence ID" value="THU44390.1"/>
    <property type="molecule type" value="Genomic_DNA"/>
</dbReference>
<dbReference type="Proteomes" id="UP000317650">
    <property type="component" value="Chromosome 2"/>
</dbReference>
<protein>
    <recommendedName>
        <fullName evidence="7">Clp R domain-containing protein</fullName>
    </recommendedName>
</protein>
<evidence type="ECO:0000256" key="1">
    <source>
        <dbReference type="ARBA" id="ARBA00008675"/>
    </source>
</evidence>
<gene>
    <name evidence="8" type="ORF">C4D60_Mb02t06890</name>
</gene>
<dbReference type="PANTHER" id="PTHR43572:SF13">
    <property type="entry name" value="PROTEIN SUPPRESSOR OF MAX2 1"/>
    <property type="match status" value="1"/>
</dbReference>
<feature type="domain" description="Clp R" evidence="7">
    <location>
        <begin position="8"/>
        <end position="176"/>
    </location>
</feature>
<keyword evidence="3" id="KW-0805">Transcription regulation</keyword>
<dbReference type="InterPro" id="IPR036628">
    <property type="entry name" value="Clp_N_dom_sf"/>
</dbReference>
<dbReference type="InterPro" id="IPR058680">
    <property type="entry name" value="NBD_SMAX1-like"/>
</dbReference>
<accession>A0A4S8I8T3</accession>
<evidence type="ECO:0000256" key="6">
    <source>
        <dbReference type="SAM" id="MobiDB-lite"/>
    </source>
</evidence>
<keyword evidence="2 5" id="KW-0677">Repeat</keyword>